<evidence type="ECO:0000256" key="1">
    <source>
        <dbReference type="ARBA" id="ARBA00004651"/>
    </source>
</evidence>
<comment type="subcellular location">
    <subcellularLocation>
        <location evidence="1">Cell membrane</location>
        <topology evidence="1">Multi-pass membrane protein</topology>
    </subcellularLocation>
</comment>
<gene>
    <name evidence="7" type="ORF">GCM10009096_16280</name>
</gene>
<feature type="transmembrane region" description="Helical" evidence="6">
    <location>
        <begin position="180"/>
        <end position="198"/>
    </location>
</feature>
<dbReference type="Pfam" id="PF01943">
    <property type="entry name" value="Polysacc_synt"/>
    <property type="match status" value="1"/>
</dbReference>
<dbReference type="PANTHER" id="PTHR30250:SF11">
    <property type="entry name" value="O-ANTIGEN TRANSPORTER-RELATED"/>
    <property type="match status" value="1"/>
</dbReference>
<dbReference type="RefSeq" id="WP_343758880.1">
    <property type="nucleotide sequence ID" value="NZ_BAAAEM010000002.1"/>
</dbReference>
<reference evidence="8" key="1">
    <citation type="journal article" date="2019" name="Int. J. Syst. Evol. Microbiol.">
        <title>The Global Catalogue of Microorganisms (GCM) 10K type strain sequencing project: providing services to taxonomists for standard genome sequencing and annotation.</title>
        <authorList>
            <consortium name="The Broad Institute Genomics Platform"/>
            <consortium name="The Broad Institute Genome Sequencing Center for Infectious Disease"/>
            <person name="Wu L."/>
            <person name="Ma J."/>
        </authorList>
    </citation>
    <scope>NUCLEOTIDE SEQUENCE [LARGE SCALE GENOMIC DNA]</scope>
    <source>
        <strain evidence="8">JCM 14162</strain>
    </source>
</reference>
<evidence type="ECO:0008006" key="9">
    <source>
        <dbReference type="Google" id="ProtNLM"/>
    </source>
</evidence>
<evidence type="ECO:0000313" key="8">
    <source>
        <dbReference type="Proteomes" id="UP001500713"/>
    </source>
</evidence>
<feature type="transmembrane region" description="Helical" evidence="6">
    <location>
        <begin position="294"/>
        <end position="323"/>
    </location>
</feature>
<evidence type="ECO:0000256" key="5">
    <source>
        <dbReference type="ARBA" id="ARBA00023136"/>
    </source>
</evidence>
<feature type="transmembrane region" description="Helical" evidence="6">
    <location>
        <begin position="388"/>
        <end position="408"/>
    </location>
</feature>
<evidence type="ECO:0000313" key="7">
    <source>
        <dbReference type="EMBL" id="GAA0475358.1"/>
    </source>
</evidence>
<keyword evidence="3 6" id="KW-0812">Transmembrane</keyword>
<protein>
    <recommendedName>
        <fullName evidence="9">Polysaccharide biosynthesis protein C-terminal domain-containing protein</fullName>
    </recommendedName>
</protein>
<dbReference type="InterPro" id="IPR050833">
    <property type="entry name" value="Poly_Biosynth_Transport"/>
</dbReference>
<comment type="caution">
    <text evidence="7">The sequence shown here is derived from an EMBL/GenBank/DDBJ whole genome shotgun (WGS) entry which is preliminary data.</text>
</comment>
<organism evidence="7 8">
    <name type="scientific">Parasphingorhabdus litoris</name>
    <dbReference type="NCBI Taxonomy" id="394733"/>
    <lineage>
        <taxon>Bacteria</taxon>
        <taxon>Pseudomonadati</taxon>
        <taxon>Pseudomonadota</taxon>
        <taxon>Alphaproteobacteria</taxon>
        <taxon>Sphingomonadales</taxon>
        <taxon>Sphingomonadaceae</taxon>
        <taxon>Parasphingorhabdus</taxon>
    </lineage>
</organism>
<dbReference type="Proteomes" id="UP001500713">
    <property type="component" value="Unassembled WGS sequence"/>
</dbReference>
<accession>A0ABP3KB09</accession>
<name>A0ABP3KB09_9SPHN</name>
<feature type="transmembrane region" description="Helical" evidence="6">
    <location>
        <begin position="86"/>
        <end position="110"/>
    </location>
</feature>
<feature type="transmembrane region" description="Helical" evidence="6">
    <location>
        <begin position="450"/>
        <end position="468"/>
    </location>
</feature>
<evidence type="ECO:0000256" key="6">
    <source>
        <dbReference type="SAM" id="Phobius"/>
    </source>
</evidence>
<evidence type="ECO:0000256" key="4">
    <source>
        <dbReference type="ARBA" id="ARBA00022989"/>
    </source>
</evidence>
<dbReference type="InterPro" id="IPR002797">
    <property type="entry name" value="Polysacc_synth"/>
</dbReference>
<feature type="transmembrane region" description="Helical" evidence="6">
    <location>
        <begin position="364"/>
        <end position="382"/>
    </location>
</feature>
<feature type="transmembrane region" description="Helical" evidence="6">
    <location>
        <begin position="50"/>
        <end position="74"/>
    </location>
</feature>
<feature type="transmembrane region" description="Helical" evidence="6">
    <location>
        <begin position="153"/>
        <end position="174"/>
    </location>
</feature>
<dbReference type="PANTHER" id="PTHR30250">
    <property type="entry name" value="PST FAMILY PREDICTED COLANIC ACID TRANSPORTER"/>
    <property type="match status" value="1"/>
</dbReference>
<feature type="transmembrane region" description="Helical" evidence="6">
    <location>
        <begin position="329"/>
        <end position="352"/>
    </location>
</feature>
<feature type="transmembrane region" description="Helical" evidence="6">
    <location>
        <begin position="122"/>
        <end position="141"/>
    </location>
</feature>
<evidence type="ECO:0000256" key="3">
    <source>
        <dbReference type="ARBA" id="ARBA00022692"/>
    </source>
</evidence>
<keyword evidence="5 6" id="KW-0472">Membrane</keyword>
<sequence>MNAKNQLTRFGSDLLVYGFGVAANAAVRFIVLMIAARLLTTSEFGYFDNLLIIGIIASNIFTMGNDSAIVRLIFDKNDQHEHGKLLSAAYAITIAATAFFTIVTAIFYQYVSRYLPGQFVNLHLILLLAVYGMSLTVYALNTSFMRALFLRKTFLLATGTGLILRTSPLIAIAAAPIVNLYMLFGILTAGAFAAACFTSFQVRRYVTILPTVFSKVRPLLTYGIPLGIIVLIASLQPAMERMQILRFGDPLLLARYAAAAFPALLLGIMIQVLNSAWTPYALKKHIENDISTFHIIAIIATTLIGTIYVLFALMAQTIIALFVPIGDPIAATLFPFIGLVIILRSLSTFTGLGLTIAKASKTKLALYIINLVTGLLLSSLLFQHIGIIAIPIGFFASNLSMWIFEAGIAQNMGGPKWPMAKISLILSALIITAGALQTDIRFMTSGMPSAQSFLVALVAIGTSMMLTWREYRNFINNSKVPSEL</sequence>
<feature type="transmembrane region" description="Helical" evidence="6">
    <location>
        <begin position="420"/>
        <end position="438"/>
    </location>
</feature>
<keyword evidence="4 6" id="KW-1133">Transmembrane helix</keyword>
<keyword evidence="2" id="KW-1003">Cell membrane</keyword>
<evidence type="ECO:0000256" key="2">
    <source>
        <dbReference type="ARBA" id="ARBA00022475"/>
    </source>
</evidence>
<feature type="transmembrane region" description="Helical" evidence="6">
    <location>
        <begin position="14"/>
        <end position="38"/>
    </location>
</feature>
<keyword evidence="8" id="KW-1185">Reference proteome</keyword>
<proteinExistence type="predicted"/>
<dbReference type="EMBL" id="BAAAEM010000002">
    <property type="protein sequence ID" value="GAA0475358.1"/>
    <property type="molecule type" value="Genomic_DNA"/>
</dbReference>
<feature type="transmembrane region" description="Helical" evidence="6">
    <location>
        <begin position="219"/>
        <end position="239"/>
    </location>
</feature>
<feature type="transmembrane region" description="Helical" evidence="6">
    <location>
        <begin position="259"/>
        <end position="282"/>
    </location>
</feature>